<feature type="compositionally biased region" description="Polar residues" evidence="1">
    <location>
        <begin position="86"/>
        <end position="95"/>
    </location>
</feature>
<feature type="region of interest" description="Disordered" evidence="1">
    <location>
        <begin position="139"/>
        <end position="184"/>
    </location>
</feature>
<feature type="compositionally biased region" description="Polar residues" evidence="1">
    <location>
        <begin position="174"/>
        <end position="184"/>
    </location>
</feature>
<evidence type="ECO:0008006" key="4">
    <source>
        <dbReference type="Google" id="ProtNLM"/>
    </source>
</evidence>
<dbReference type="EMBL" id="JBBPBM010000008">
    <property type="protein sequence ID" value="KAK8573002.1"/>
    <property type="molecule type" value="Genomic_DNA"/>
</dbReference>
<dbReference type="Proteomes" id="UP001472677">
    <property type="component" value="Unassembled WGS sequence"/>
</dbReference>
<feature type="compositionally biased region" description="Polar residues" evidence="1">
    <location>
        <begin position="150"/>
        <end position="160"/>
    </location>
</feature>
<organism evidence="2 3">
    <name type="scientific">Hibiscus sabdariffa</name>
    <name type="common">roselle</name>
    <dbReference type="NCBI Taxonomy" id="183260"/>
    <lineage>
        <taxon>Eukaryota</taxon>
        <taxon>Viridiplantae</taxon>
        <taxon>Streptophyta</taxon>
        <taxon>Embryophyta</taxon>
        <taxon>Tracheophyta</taxon>
        <taxon>Spermatophyta</taxon>
        <taxon>Magnoliopsida</taxon>
        <taxon>eudicotyledons</taxon>
        <taxon>Gunneridae</taxon>
        <taxon>Pentapetalae</taxon>
        <taxon>rosids</taxon>
        <taxon>malvids</taxon>
        <taxon>Malvales</taxon>
        <taxon>Malvaceae</taxon>
        <taxon>Malvoideae</taxon>
        <taxon>Hibiscus</taxon>
    </lineage>
</organism>
<proteinExistence type="predicted"/>
<name>A0ABR2F7K3_9ROSI</name>
<accession>A0ABR2F7K3</accession>
<gene>
    <name evidence="2" type="ORF">V6N12_029042</name>
</gene>
<sequence>MRLKVLNGTQENGLYRLTGDLTSSPIAYIAAAPSPSSSFLLWHRRLGHASTNIADQHQVILSPSIPVATTSNPIKEHLEPSLAQGVTNQGNASETTHGEKTLSPGAGSPPPSSNQTRSNQCCESVVPGMAHSPILKAPILSEAPDPGVSHMTQPLIPSTQMHDDPEFNYHDSSPDSSHMQPPLS</sequence>
<protein>
    <recommendedName>
        <fullName evidence="4">GAG-pre-integrase domain-containing protein</fullName>
    </recommendedName>
</protein>
<feature type="compositionally biased region" description="Basic and acidic residues" evidence="1">
    <location>
        <begin position="161"/>
        <end position="173"/>
    </location>
</feature>
<evidence type="ECO:0000313" key="2">
    <source>
        <dbReference type="EMBL" id="KAK8573002.1"/>
    </source>
</evidence>
<keyword evidence="3" id="KW-1185">Reference proteome</keyword>
<evidence type="ECO:0000313" key="3">
    <source>
        <dbReference type="Proteomes" id="UP001472677"/>
    </source>
</evidence>
<comment type="caution">
    <text evidence="2">The sequence shown here is derived from an EMBL/GenBank/DDBJ whole genome shotgun (WGS) entry which is preliminary data.</text>
</comment>
<evidence type="ECO:0000256" key="1">
    <source>
        <dbReference type="SAM" id="MobiDB-lite"/>
    </source>
</evidence>
<reference evidence="2 3" key="1">
    <citation type="journal article" date="2024" name="G3 (Bethesda)">
        <title>Genome assembly of Hibiscus sabdariffa L. provides insights into metabolisms of medicinal natural products.</title>
        <authorList>
            <person name="Kim T."/>
        </authorList>
    </citation>
    <scope>NUCLEOTIDE SEQUENCE [LARGE SCALE GENOMIC DNA]</scope>
    <source>
        <strain evidence="2">TK-2024</strain>
        <tissue evidence="2">Old leaves</tissue>
    </source>
</reference>
<feature type="region of interest" description="Disordered" evidence="1">
    <location>
        <begin position="86"/>
        <end position="123"/>
    </location>
</feature>